<dbReference type="HAMAP" id="MF_00634">
    <property type="entry name" value="UPF0235"/>
    <property type="match status" value="1"/>
</dbReference>
<reference evidence="4 5" key="1">
    <citation type="submission" date="2019-07" db="EMBL/GenBank/DDBJ databases">
        <title>Whole genome shotgun sequence of Pseudonocardia sulfidoxydans NBRC 16205.</title>
        <authorList>
            <person name="Hosoyama A."/>
            <person name="Uohara A."/>
            <person name="Ohji S."/>
            <person name="Ichikawa N."/>
        </authorList>
    </citation>
    <scope>NUCLEOTIDE SEQUENCE [LARGE SCALE GENOMIC DNA]</scope>
    <source>
        <strain evidence="4 5">NBRC 16205</strain>
    </source>
</reference>
<evidence type="ECO:0000256" key="1">
    <source>
        <dbReference type="ARBA" id="ARBA00010364"/>
    </source>
</evidence>
<dbReference type="Pfam" id="PF02594">
    <property type="entry name" value="DUF167"/>
    <property type="match status" value="1"/>
</dbReference>
<dbReference type="EMBL" id="BJVJ01000035">
    <property type="protein sequence ID" value="GEL24535.1"/>
    <property type="molecule type" value="Genomic_DNA"/>
</dbReference>
<feature type="region of interest" description="Disordered" evidence="3">
    <location>
        <begin position="1"/>
        <end position="24"/>
    </location>
</feature>
<gene>
    <name evidence="4" type="ORF">PSU4_34890</name>
</gene>
<feature type="compositionally biased region" description="Basic and acidic residues" evidence="3">
    <location>
        <begin position="15"/>
        <end position="24"/>
    </location>
</feature>
<dbReference type="Proteomes" id="UP000321685">
    <property type="component" value="Unassembled WGS sequence"/>
</dbReference>
<dbReference type="NCBIfam" id="TIGR00251">
    <property type="entry name" value="DUF167 family protein"/>
    <property type="match status" value="1"/>
</dbReference>
<name>A0A511DIA0_9PSEU</name>
<dbReference type="PANTHER" id="PTHR13420">
    <property type="entry name" value="UPF0235 PROTEIN C15ORF40"/>
    <property type="match status" value="1"/>
</dbReference>
<comment type="similarity">
    <text evidence="1 2">Belongs to the UPF0235 family.</text>
</comment>
<sequence length="115" mass="12080">MRPAAGATPSQGTATRRDNTRRDNVRVTTLRLTIRVRPGASRTAVGGTYADALVVRVNERAVDGAATAAALRAVARAFGVPRGAVRLVSGATSRRKIVDVDGGDEERLRELLGTA</sequence>
<dbReference type="InterPro" id="IPR003746">
    <property type="entry name" value="DUF167"/>
</dbReference>
<dbReference type="Gene3D" id="3.30.1200.10">
    <property type="entry name" value="YggU-like"/>
    <property type="match status" value="1"/>
</dbReference>
<dbReference type="InterPro" id="IPR036591">
    <property type="entry name" value="YggU-like_sf"/>
</dbReference>
<evidence type="ECO:0000313" key="4">
    <source>
        <dbReference type="EMBL" id="GEL24535.1"/>
    </source>
</evidence>
<organism evidence="4 5">
    <name type="scientific">Pseudonocardia sulfidoxydans NBRC 16205</name>
    <dbReference type="NCBI Taxonomy" id="1223511"/>
    <lineage>
        <taxon>Bacteria</taxon>
        <taxon>Bacillati</taxon>
        <taxon>Actinomycetota</taxon>
        <taxon>Actinomycetes</taxon>
        <taxon>Pseudonocardiales</taxon>
        <taxon>Pseudonocardiaceae</taxon>
        <taxon>Pseudonocardia</taxon>
    </lineage>
</organism>
<evidence type="ECO:0000256" key="2">
    <source>
        <dbReference type="HAMAP-Rule" id="MF_00634"/>
    </source>
</evidence>
<protein>
    <recommendedName>
        <fullName evidence="2">UPF0235 protein PSU4_34890</fullName>
    </recommendedName>
</protein>
<accession>A0A511DIA0</accession>
<evidence type="ECO:0000313" key="5">
    <source>
        <dbReference type="Proteomes" id="UP000321685"/>
    </source>
</evidence>
<evidence type="ECO:0000256" key="3">
    <source>
        <dbReference type="SAM" id="MobiDB-lite"/>
    </source>
</evidence>
<dbReference type="AlphaFoldDB" id="A0A511DIA0"/>
<dbReference type="GO" id="GO:0005737">
    <property type="term" value="C:cytoplasm"/>
    <property type="evidence" value="ECO:0007669"/>
    <property type="project" value="TreeGrafter"/>
</dbReference>
<dbReference type="SMART" id="SM01152">
    <property type="entry name" value="DUF167"/>
    <property type="match status" value="1"/>
</dbReference>
<comment type="caution">
    <text evidence="4">The sequence shown here is derived from an EMBL/GenBank/DDBJ whole genome shotgun (WGS) entry which is preliminary data.</text>
</comment>
<dbReference type="SUPFAM" id="SSF69786">
    <property type="entry name" value="YggU-like"/>
    <property type="match status" value="1"/>
</dbReference>
<proteinExistence type="inferred from homology"/>
<dbReference type="PANTHER" id="PTHR13420:SF7">
    <property type="entry name" value="UPF0235 PROTEIN C15ORF40"/>
    <property type="match status" value="1"/>
</dbReference>
<keyword evidence="5" id="KW-1185">Reference proteome</keyword>